<dbReference type="PANTHER" id="PTHR47027">
    <property type="entry name" value="REVERSE TRANSCRIPTASE DOMAIN-CONTAINING PROTEIN"/>
    <property type="match status" value="1"/>
</dbReference>
<organism evidence="1 3">
    <name type="scientific">Polarella glacialis</name>
    <name type="common">Dinoflagellate</name>
    <dbReference type="NCBI Taxonomy" id="89957"/>
    <lineage>
        <taxon>Eukaryota</taxon>
        <taxon>Sar</taxon>
        <taxon>Alveolata</taxon>
        <taxon>Dinophyceae</taxon>
        <taxon>Suessiales</taxon>
        <taxon>Suessiaceae</taxon>
        <taxon>Polarella</taxon>
    </lineage>
</organism>
<gene>
    <name evidence="1" type="ORF">PGLA1383_LOCUS1344</name>
    <name evidence="2" type="ORF">PGLA2088_LOCUS506</name>
</gene>
<dbReference type="Gene3D" id="3.60.10.10">
    <property type="entry name" value="Endonuclease/exonuclease/phosphatase"/>
    <property type="match status" value="1"/>
</dbReference>
<dbReference type="SUPFAM" id="SSF56219">
    <property type="entry name" value="DNase I-like"/>
    <property type="match status" value="1"/>
</dbReference>
<sequence length="1127" mass="128028">MKLPMLRQLVGTGAALCSALSGQTHTTSRTVQQLSFSVYNPQAATTQGRVEQILESLTSDVVAIVGTQRVSLAHRLATHAGFSSQLPVERQNFQRHLVYHWGVAKGRFTTKACGVTLALNRRLFGEHCIKRFYHPPPALQGRGGALRVRTRWLDCCFLGGYAPNKPNNYQERQAVDAWFNWIDDVISQLPARCVPVLLADWNAHLGWEVRTTQPSVSQEVGIEGSARENYNGTQLRSLLQRHHMFAINSFSGWPEGSDTGPTYYSPGGNTSRIDYICLPQSSRADVVSCRVWRATGQELQARRSARLCDHCPVVVKINTHPFQPSPDSKRDRWAFPASQGAVREFQKEVQQVRSQPEVRNQFYRDLQTGDTMQTWMHLQETVQPIAKQHFTTQQQQPTWITDEVRQAFRITRLICAQLRAIRPSGNIRYDILQAWWTATVLAQADDRAKRIHRRVVRDRVTDIVKQLNRKKVFANLTDAWRLIRDLAGRELGPKNRVRGSVLQTLPSAEEWLQTCEQPGSQGGCAAWRLELFDLPFQWQPDGSLVITTSQPTADLDDELDIWGQRQQVQEDFQQVRKNLQKCPGQRSVPQWSMPAEIWKYLLLDDPHAPEAQITSDVQDFFFQIRRVQEMPRIWHHSEAALIPKGNDKQGTAAIRVVHKLDPLGRCFVKSLWQRGDHPSAPFSIGAVPRRRREQAILQLRLLLYRLHRLSVSTAFTKFDIRNAFPSTAHTALTEIVVNQSNKQDTKLLLQRHMQAATTIIAHNEEQLTVALGSGAMQGDSIAAQLFCQVFQQAVITLHCMLYRCCDWSRRCIVRDVATGAEVDVSFCTFVDDFVKVVPIEGVQDLIQKQQTIDSMFEQVLTPRGLLSHPTKKEIVPTVKGKGANTIMRHLLIDQPGDLARCALSACYLGAVFVSDDSMNAELDARIQAATKAWYVFRRIWKNGQLSLTVRLYLFKTMVVSALLLGQEASVFSPPQIARLETWRMKKLCQVVGKAYWVQSYTASHPIRRTAQAIRRIARSPTIGSELRRRRLMWMRHLARHPEDCAPLRALMFGKLPEEENEQLSPQGHPTGAASPWLAQWADDLTRLARADPRFPKITSLNRGIHELFLPSSPLANYKGKFKKNPHV</sequence>
<dbReference type="Proteomes" id="UP000654075">
    <property type="component" value="Unassembled WGS sequence"/>
</dbReference>
<keyword evidence="3" id="KW-1185">Reference proteome</keyword>
<name>A0A813D6L1_POLGL</name>
<accession>A0A813D6L1</accession>
<dbReference type="PANTHER" id="PTHR47027:SF20">
    <property type="entry name" value="REVERSE TRANSCRIPTASE-LIKE PROTEIN WITH RNA-DIRECTED DNA POLYMERASE DOMAIN"/>
    <property type="match status" value="1"/>
</dbReference>
<dbReference type="InterPro" id="IPR036691">
    <property type="entry name" value="Endo/exonu/phosph_ase_sf"/>
</dbReference>
<dbReference type="AlphaFoldDB" id="A0A813D6L1"/>
<reference evidence="1" key="1">
    <citation type="submission" date="2021-02" db="EMBL/GenBank/DDBJ databases">
        <authorList>
            <person name="Dougan E. K."/>
            <person name="Rhodes N."/>
            <person name="Thang M."/>
            <person name="Chan C."/>
        </authorList>
    </citation>
    <scope>NUCLEOTIDE SEQUENCE</scope>
</reference>
<evidence type="ECO:0000313" key="2">
    <source>
        <dbReference type="EMBL" id="CAE8626732.1"/>
    </source>
</evidence>
<evidence type="ECO:0008006" key="4">
    <source>
        <dbReference type="Google" id="ProtNLM"/>
    </source>
</evidence>
<dbReference type="Proteomes" id="UP000626109">
    <property type="component" value="Unassembled WGS sequence"/>
</dbReference>
<dbReference type="EMBL" id="CAJNNV010000360">
    <property type="protein sequence ID" value="CAE8582344.1"/>
    <property type="molecule type" value="Genomic_DNA"/>
</dbReference>
<evidence type="ECO:0000313" key="3">
    <source>
        <dbReference type="Proteomes" id="UP000654075"/>
    </source>
</evidence>
<dbReference type="OrthoDB" id="6625457at2759"/>
<evidence type="ECO:0000313" key="1">
    <source>
        <dbReference type="EMBL" id="CAE8582344.1"/>
    </source>
</evidence>
<proteinExistence type="predicted"/>
<dbReference type="EMBL" id="CAJNNW010000335">
    <property type="protein sequence ID" value="CAE8626732.1"/>
    <property type="molecule type" value="Genomic_DNA"/>
</dbReference>
<protein>
    <recommendedName>
        <fullName evidence="4">Reverse transcriptase domain-containing protein</fullName>
    </recommendedName>
</protein>
<comment type="caution">
    <text evidence="1">The sequence shown here is derived from an EMBL/GenBank/DDBJ whole genome shotgun (WGS) entry which is preliminary data.</text>
</comment>